<dbReference type="GO" id="GO:0005739">
    <property type="term" value="C:mitochondrion"/>
    <property type="evidence" value="ECO:0007669"/>
    <property type="project" value="TreeGrafter"/>
</dbReference>
<evidence type="ECO:0000256" key="1">
    <source>
        <dbReference type="ARBA" id="ARBA00013191"/>
    </source>
</evidence>
<gene>
    <name evidence="5" type="primary">LOC111305582</name>
</gene>
<dbReference type="RefSeq" id="XP_022758976.1">
    <property type="nucleotide sequence ID" value="XM_022903241.1"/>
</dbReference>
<organism evidence="4 5">
    <name type="scientific">Durio zibethinus</name>
    <name type="common">Durian</name>
    <dbReference type="NCBI Taxonomy" id="66656"/>
    <lineage>
        <taxon>Eukaryota</taxon>
        <taxon>Viridiplantae</taxon>
        <taxon>Streptophyta</taxon>
        <taxon>Embryophyta</taxon>
        <taxon>Tracheophyta</taxon>
        <taxon>Spermatophyta</taxon>
        <taxon>Magnoliopsida</taxon>
        <taxon>eudicotyledons</taxon>
        <taxon>Gunneridae</taxon>
        <taxon>Pentapetalae</taxon>
        <taxon>rosids</taxon>
        <taxon>malvids</taxon>
        <taxon>Malvales</taxon>
        <taxon>Malvaceae</taxon>
        <taxon>Helicteroideae</taxon>
        <taxon>Durio</taxon>
    </lineage>
</organism>
<name>A0A6P6A2I9_DURZI</name>
<protein>
    <recommendedName>
        <fullName evidence="1">beta-ketoacyl-[acyl-carrier-protein] synthase I</fullName>
        <ecNumber evidence="1">2.3.1.41</ecNumber>
    </recommendedName>
</protein>
<evidence type="ECO:0000259" key="3">
    <source>
        <dbReference type="Pfam" id="PF00109"/>
    </source>
</evidence>
<dbReference type="InterPro" id="IPR000794">
    <property type="entry name" value="Beta-ketoacyl_synthase"/>
</dbReference>
<reference evidence="5" key="1">
    <citation type="submission" date="2025-08" db="UniProtKB">
        <authorList>
            <consortium name="RefSeq"/>
        </authorList>
    </citation>
    <scope>IDENTIFICATION</scope>
    <source>
        <tissue evidence="5">Fruit stalk</tissue>
    </source>
</reference>
<accession>A0A6P6A2I9</accession>
<dbReference type="PANTHER" id="PTHR11712">
    <property type="entry name" value="POLYKETIDE SYNTHASE-RELATED"/>
    <property type="match status" value="1"/>
</dbReference>
<dbReference type="PANTHER" id="PTHR11712:SF297">
    <property type="entry name" value="3-OXOACYL-[ACYL-CARRIER-PROTEIN] SYNTHASE, MITOCHONDRIAL"/>
    <property type="match status" value="1"/>
</dbReference>
<dbReference type="AlphaFoldDB" id="A0A6P6A2I9"/>
<dbReference type="GO" id="GO:0006633">
    <property type="term" value="P:fatty acid biosynthetic process"/>
    <property type="evidence" value="ECO:0007669"/>
    <property type="project" value="TreeGrafter"/>
</dbReference>
<dbReference type="GeneID" id="111305582"/>
<dbReference type="OrthoDB" id="1730291at2759"/>
<dbReference type="InterPro" id="IPR014030">
    <property type="entry name" value="Ketoacyl_synth_N"/>
</dbReference>
<evidence type="ECO:0000313" key="4">
    <source>
        <dbReference type="Proteomes" id="UP000515121"/>
    </source>
</evidence>
<dbReference type="GO" id="GO:0004315">
    <property type="term" value="F:3-oxoacyl-[acyl-carrier-protein] synthase activity"/>
    <property type="evidence" value="ECO:0007669"/>
    <property type="project" value="UniProtKB-EC"/>
</dbReference>
<dbReference type="Proteomes" id="UP000515121">
    <property type="component" value="Unplaced"/>
</dbReference>
<dbReference type="Pfam" id="PF00109">
    <property type="entry name" value="ketoacyl-synt"/>
    <property type="match status" value="1"/>
</dbReference>
<dbReference type="EC" id="2.3.1.41" evidence="1"/>
<keyword evidence="2" id="KW-0808">Transferase</keyword>
<keyword evidence="4" id="KW-1185">Reference proteome</keyword>
<evidence type="ECO:0000256" key="2">
    <source>
        <dbReference type="ARBA" id="ARBA00022679"/>
    </source>
</evidence>
<dbReference type="InterPro" id="IPR016039">
    <property type="entry name" value="Thiolase-like"/>
</dbReference>
<evidence type="ECO:0000313" key="5">
    <source>
        <dbReference type="RefSeq" id="XP_022758976.1"/>
    </source>
</evidence>
<proteinExistence type="predicted"/>
<dbReference type="KEGG" id="dzi:111305582"/>
<dbReference type="SUPFAM" id="SSF53901">
    <property type="entry name" value="Thiolase-like"/>
    <property type="match status" value="1"/>
</dbReference>
<dbReference type="Gene3D" id="3.40.47.10">
    <property type="match status" value="1"/>
</dbReference>
<sequence>MARAWPGAPLGCGVETTWKRLVEGKCRIRALNPEDLKMNAFDRETQMLTIDQLTSKDAAIMPCGTNPVARFISYAICAAGEVLKDAKWVPAELEQKERTGVSIGGEIGSISDILDASTNDL</sequence>
<feature type="domain" description="Beta-ketoacyl synthase-like N-terminal" evidence="3">
    <location>
        <begin position="8"/>
        <end position="111"/>
    </location>
</feature>